<dbReference type="Pfam" id="PF00962">
    <property type="entry name" value="A_deaminase"/>
    <property type="match status" value="1"/>
</dbReference>
<feature type="domain" description="Adenosine deaminase" evidence="6">
    <location>
        <begin position="11"/>
        <end position="331"/>
    </location>
</feature>
<evidence type="ECO:0000256" key="5">
    <source>
        <dbReference type="ARBA" id="ARBA00022833"/>
    </source>
</evidence>
<dbReference type="AlphaFoldDB" id="A0A558CB08"/>
<dbReference type="RefSeq" id="WP_144590270.1">
    <property type="nucleotide sequence ID" value="NZ_VJWX01000205.1"/>
</dbReference>
<dbReference type="InterPro" id="IPR006330">
    <property type="entry name" value="Ado/ade_deaminase"/>
</dbReference>
<dbReference type="GO" id="GO:0016814">
    <property type="term" value="F:hydrolase activity, acting on carbon-nitrogen (but not peptide) bonds, in cyclic amidines"/>
    <property type="evidence" value="ECO:0007669"/>
    <property type="project" value="UniProtKB-ARBA"/>
</dbReference>
<keyword evidence="4 7" id="KW-0378">Hydrolase</keyword>
<dbReference type="NCBIfam" id="TIGR01430">
    <property type="entry name" value="aden_deam"/>
    <property type="match status" value="1"/>
</dbReference>
<dbReference type="EMBL" id="VJWX01000205">
    <property type="protein sequence ID" value="TVT45968.1"/>
    <property type="molecule type" value="Genomic_DNA"/>
</dbReference>
<accession>A0A558CB08</accession>
<comment type="cofactor">
    <cofactor evidence="1">
        <name>Zn(2+)</name>
        <dbReference type="ChEBI" id="CHEBI:29105"/>
    </cofactor>
</comment>
<organism evidence="7 8">
    <name type="scientific">Amycolatopsis rhizosphaerae</name>
    <dbReference type="NCBI Taxonomy" id="2053003"/>
    <lineage>
        <taxon>Bacteria</taxon>
        <taxon>Bacillati</taxon>
        <taxon>Actinomycetota</taxon>
        <taxon>Actinomycetes</taxon>
        <taxon>Pseudonocardiales</taxon>
        <taxon>Pseudonocardiaceae</taxon>
        <taxon>Amycolatopsis</taxon>
    </lineage>
</organism>
<evidence type="ECO:0000259" key="6">
    <source>
        <dbReference type="Pfam" id="PF00962"/>
    </source>
</evidence>
<dbReference type="InterPro" id="IPR032466">
    <property type="entry name" value="Metal_Hydrolase"/>
</dbReference>
<keyword evidence="8" id="KW-1185">Reference proteome</keyword>
<protein>
    <submittedName>
        <fullName evidence="7">Adenosine deaminase</fullName>
        <ecNumber evidence="7">3.5.4.4</ecNumber>
    </submittedName>
</protein>
<dbReference type="SUPFAM" id="SSF51556">
    <property type="entry name" value="Metallo-dependent hydrolases"/>
    <property type="match status" value="1"/>
</dbReference>
<evidence type="ECO:0000256" key="2">
    <source>
        <dbReference type="ARBA" id="ARBA00006676"/>
    </source>
</evidence>
<comment type="similarity">
    <text evidence="2">Belongs to the metallo-dependent hydrolases superfamily. Adenosine and AMP deaminases family.</text>
</comment>
<proteinExistence type="inferred from homology"/>
<evidence type="ECO:0000256" key="3">
    <source>
        <dbReference type="ARBA" id="ARBA00022723"/>
    </source>
</evidence>
<evidence type="ECO:0000256" key="4">
    <source>
        <dbReference type="ARBA" id="ARBA00022801"/>
    </source>
</evidence>
<dbReference type="Gene3D" id="3.20.20.140">
    <property type="entry name" value="Metal-dependent hydrolases"/>
    <property type="match status" value="1"/>
</dbReference>
<evidence type="ECO:0000313" key="8">
    <source>
        <dbReference type="Proteomes" id="UP000320011"/>
    </source>
</evidence>
<comment type="caution">
    <text evidence="7">The sequence shown here is derived from an EMBL/GenBank/DDBJ whole genome shotgun (WGS) entry which is preliminary data.</text>
</comment>
<reference evidence="7 8" key="1">
    <citation type="submission" date="2019-07" db="EMBL/GenBank/DDBJ databases">
        <authorList>
            <person name="Duangmal K."/>
            <person name="Teo W.F.A."/>
        </authorList>
    </citation>
    <scope>NUCLEOTIDE SEQUENCE [LARGE SCALE GENOMIC DNA]</scope>
    <source>
        <strain evidence="7 8">TBRC 6029</strain>
    </source>
</reference>
<keyword evidence="5" id="KW-0862">Zinc</keyword>
<dbReference type="Proteomes" id="UP000320011">
    <property type="component" value="Unassembled WGS sequence"/>
</dbReference>
<dbReference type="GO" id="GO:0019239">
    <property type="term" value="F:deaminase activity"/>
    <property type="evidence" value="ECO:0007669"/>
    <property type="project" value="InterPro"/>
</dbReference>
<gene>
    <name evidence="7" type="primary">add</name>
    <name evidence="7" type="ORF">FNH05_20215</name>
</gene>
<reference evidence="7 8" key="2">
    <citation type="submission" date="2019-08" db="EMBL/GenBank/DDBJ databases">
        <title>Amycolatopsis acidicola sp. nov., isolated from peat swamp forest soil.</title>
        <authorList>
            <person name="Srisuk N."/>
        </authorList>
    </citation>
    <scope>NUCLEOTIDE SEQUENCE [LARGE SCALE GENOMIC DNA]</scope>
    <source>
        <strain evidence="7 8">TBRC 6029</strain>
    </source>
</reference>
<evidence type="ECO:0000313" key="7">
    <source>
        <dbReference type="EMBL" id="TVT45968.1"/>
    </source>
</evidence>
<dbReference type="PANTHER" id="PTHR43114:SF6">
    <property type="entry name" value="ADENINE DEAMINASE"/>
    <property type="match status" value="1"/>
</dbReference>
<evidence type="ECO:0000256" key="1">
    <source>
        <dbReference type="ARBA" id="ARBA00001947"/>
    </source>
</evidence>
<dbReference type="EC" id="3.5.4.4" evidence="7"/>
<dbReference type="OrthoDB" id="105475at2"/>
<sequence length="349" mass="36761">MKLDAFVAALPKVELHVHLLGSADLATVADLALLHRDRGVPTDRDELAAFYEFTDFAHFIDVYTAVNRLVTTGESVERLVTGLADSLVANNVRYAEVTVTPLSHLKAGIDPAELAEALESGRLAARRLGVEIAWVFDVSGDEGPAGAMSTIDWVLRHQPTGTVAFGLGGPEAGIPRASFRDAFAAARTAGLRSVPHAGETTGSDEVLSALTELGADRIGHGIASADDPRLLARLAERGVPLEVCPTSNLRTNAVRSWAEHPLPRLLAAGVPVTLGTDDPGMFGTTLNREYLLCATHLGLTATGLAALARAGIDAAFCPPATRHALHAELDAVLGTVPDARRVTMPSRSE</sequence>
<name>A0A558CB08_9PSEU</name>
<dbReference type="InterPro" id="IPR001365">
    <property type="entry name" value="A_deaminase_dom"/>
</dbReference>
<dbReference type="GO" id="GO:0046872">
    <property type="term" value="F:metal ion binding"/>
    <property type="evidence" value="ECO:0007669"/>
    <property type="project" value="UniProtKB-KW"/>
</dbReference>
<keyword evidence="3" id="KW-0479">Metal-binding</keyword>
<dbReference type="PANTHER" id="PTHR43114">
    <property type="entry name" value="ADENINE DEAMINASE"/>
    <property type="match status" value="1"/>
</dbReference>